<dbReference type="InterPro" id="IPR044880">
    <property type="entry name" value="NCX_ion-bd_dom_sf"/>
</dbReference>
<dbReference type="AlphaFoldDB" id="A0A8J3CTW8"/>
<protein>
    <submittedName>
        <fullName evidence="7">Sodium:calcium antiporter</fullName>
    </submittedName>
</protein>
<evidence type="ECO:0000259" key="6">
    <source>
        <dbReference type="Pfam" id="PF01699"/>
    </source>
</evidence>
<dbReference type="Pfam" id="PF01699">
    <property type="entry name" value="Na_Ca_ex"/>
    <property type="match status" value="2"/>
</dbReference>
<evidence type="ECO:0000256" key="4">
    <source>
        <dbReference type="ARBA" id="ARBA00023136"/>
    </source>
</evidence>
<dbReference type="Proteomes" id="UP000634004">
    <property type="component" value="Unassembled WGS sequence"/>
</dbReference>
<evidence type="ECO:0000313" key="7">
    <source>
        <dbReference type="EMBL" id="GHB02542.1"/>
    </source>
</evidence>
<dbReference type="EMBL" id="BMZH01000014">
    <property type="protein sequence ID" value="GHB02542.1"/>
    <property type="molecule type" value="Genomic_DNA"/>
</dbReference>
<feature type="transmembrane region" description="Helical" evidence="5">
    <location>
        <begin position="114"/>
        <end position="140"/>
    </location>
</feature>
<feature type="transmembrane region" description="Helical" evidence="5">
    <location>
        <begin position="161"/>
        <end position="180"/>
    </location>
</feature>
<dbReference type="GO" id="GO:0006874">
    <property type="term" value="P:intracellular calcium ion homeostasis"/>
    <property type="evidence" value="ECO:0007669"/>
    <property type="project" value="TreeGrafter"/>
</dbReference>
<dbReference type="Gene3D" id="6.10.280.80">
    <property type="entry name" value="NCX, peripheral helical region"/>
    <property type="match status" value="1"/>
</dbReference>
<dbReference type="PANTHER" id="PTHR10846">
    <property type="entry name" value="SODIUM/POTASSIUM/CALCIUM EXCHANGER"/>
    <property type="match status" value="1"/>
</dbReference>
<dbReference type="InterPro" id="IPR004481">
    <property type="entry name" value="K/Na/Ca-exchanger"/>
</dbReference>
<dbReference type="PANTHER" id="PTHR10846:SF8">
    <property type="entry name" value="INNER MEMBRANE PROTEIN YRBG"/>
    <property type="match status" value="1"/>
</dbReference>
<evidence type="ECO:0000313" key="8">
    <source>
        <dbReference type="Proteomes" id="UP000634004"/>
    </source>
</evidence>
<dbReference type="GO" id="GO:0005886">
    <property type="term" value="C:plasma membrane"/>
    <property type="evidence" value="ECO:0007669"/>
    <property type="project" value="TreeGrafter"/>
</dbReference>
<accession>A0A8J3CTW8</accession>
<sequence length="313" mass="32930">MNVLLVIGGLALLVAGGEMLIRGSVGIAERFGLSRALIGVLLLGFGTSMPEFVATFGAAAKGANDIAFGNVLGSNIANILMILGVSALILPIATQMTELRRDFVFVMASSIGCMAWIIFGGIPILGAAALVLIFVVYLFLSIRADIRLPAEPVNPMKIHKPFPIDMMFVFAGVTLLVIGAEGLIRGASSIARGYGISEAIIGITIVGIGTSLPEATASILASLKRENQLAFANIVGSNIFNGLAILGITGIFFPLSFDISAAGFSWIDGAVLIIATVMMFVFAATQRKVMRWEGAVMLTAYLGYLIWLISRAL</sequence>
<dbReference type="GO" id="GO:0008273">
    <property type="term" value="F:calcium, potassium:sodium antiporter activity"/>
    <property type="evidence" value="ECO:0007669"/>
    <property type="project" value="TreeGrafter"/>
</dbReference>
<feature type="domain" description="Sodium/calcium exchanger membrane region" evidence="6">
    <location>
        <begin position="168"/>
        <end position="309"/>
    </location>
</feature>
<reference evidence="7" key="1">
    <citation type="journal article" date="2014" name="Int. J. Syst. Evol. Microbiol.">
        <title>Complete genome sequence of Corynebacterium casei LMG S-19264T (=DSM 44701T), isolated from a smear-ripened cheese.</title>
        <authorList>
            <consortium name="US DOE Joint Genome Institute (JGI-PGF)"/>
            <person name="Walter F."/>
            <person name="Albersmeier A."/>
            <person name="Kalinowski J."/>
            <person name="Ruckert C."/>
        </authorList>
    </citation>
    <scope>NUCLEOTIDE SEQUENCE</scope>
    <source>
        <strain evidence="7">KCTC 32513</strain>
    </source>
</reference>
<proteinExistence type="predicted"/>
<keyword evidence="4 5" id="KW-0472">Membrane</keyword>
<feature type="transmembrane region" description="Helical" evidence="5">
    <location>
        <begin position="200"/>
        <end position="223"/>
    </location>
</feature>
<reference evidence="7" key="2">
    <citation type="submission" date="2020-09" db="EMBL/GenBank/DDBJ databases">
        <authorList>
            <person name="Sun Q."/>
            <person name="Kim S."/>
        </authorList>
    </citation>
    <scope>NUCLEOTIDE SEQUENCE</scope>
    <source>
        <strain evidence="7">KCTC 32513</strain>
    </source>
</reference>
<keyword evidence="3 5" id="KW-1133">Transmembrane helix</keyword>
<dbReference type="GO" id="GO:0005262">
    <property type="term" value="F:calcium channel activity"/>
    <property type="evidence" value="ECO:0007669"/>
    <property type="project" value="TreeGrafter"/>
</dbReference>
<feature type="transmembrane region" description="Helical" evidence="5">
    <location>
        <begin position="230"/>
        <end position="253"/>
    </location>
</feature>
<feature type="transmembrane region" description="Helical" evidence="5">
    <location>
        <begin position="72"/>
        <end position="94"/>
    </location>
</feature>
<comment type="caution">
    <text evidence="7">The sequence shown here is derived from an EMBL/GenBank/DDBJ whole genome shotgun (WGS) entry which is preliminary data.</text>
</comment>
<evidence type="ECO:0000256" key="1">
    <source>
        <dbReference type="ARBA" id="ARBA00004141"/>
    </source>
</evidence>
<feature type="transmembrane region" description="Helical" evidence="5">
    <location>
        <begin position="259"/>
        <end position="282"/>
    </location>
</feature>
<organism evidence="7 8">
    <name type="scientific">Algimonas arctica</name>
    <dbReference type="NCBI Taxonomy" id="1479486"/>
    <lineage>
        <taxon>Bacteria</taxon>
        <taxon>Pseudomonadati</taxon>
        <taxon>Pseudomonadota</taxon>
        <taxon>Alphaproteobacteria</taxon>
        <taxon>Maricaulales</taxon>
        <taxon>Robiginitomaculaceae</taxon>
        <taxon>Algimonas</taxon>
    </lineage>
</organism>
<feature type="domain" description="Sodium/calcium exchanger membrane region" evidence="6">
    <location>
        <begin position="3"/>
        <end position="142"/>
    </location>
</feature>
<dbReference type="RefSeq" id="WP_189499251.1">
    <property type="nucleotide sequence ID" value="NZ_BMZH01000014.1"/>
</dbReference>
<feature type="transmembrane region" description="Helical" evidence="5">
    <location>
        <begin position="36"/>
        <end position="60"/>
    </location>
</feature>
<evidence type="ECO:0000256" key="3">
    <source>
        <dbReference type="ARBA" id="ARBA00022989"/>
    </source>
</evidence>
<dbReference type="Gene3D" id="1.20.1420.30">
    <property type="entry name" value="NCX, central ion-binding region"/>
    <property type="match status" value="1"/>
</dbReference>
<feature type="transmembrane region" description="Helical" evidence="5">
    <location>
        <begin position="294"/>
        <end position="310"/>
    </location>
</feature>
<evidence type="ECO:0000256" key="2">
    <source>
        <dbReference type="ARBA" id="ARBA00022692"/>
    </source>
</evidence>
<comment type="subcellular location">
    <subcellularLocation>
        <location evidence="1">Membrane</location>
        <topology evidence="1">Multi-pass membrane protein</topology>
    </subcellularLocation>
</comment>
<dbReference type="NCBIfam" id="TIGR00367">
    <property type="entry name" value="calcium/sodium antiporter"/>
    <property type="match status" value="1"/>
</dbReference>
<evidence type="ECO:0000256" key="5">
    <source>
        <dbReference type="SAM" id="Phobius"/>
    </source>
</evidence>
<gene>
    <name evidence="7" type="primary">yrbG</name>
    <name evidence="7" type="ORF">GCM10009069_26620</name>
</gene>
<keyword evidence="8" id="KW-1185">Reference proteome</keyword>
<keyword evidence="2 5" id="KW-0812">Transmembrane</keyword>
<name>A0A8J3CTW8_9PROT</name>
<dbReference type="InterPro" id="IPR004837">
    <property type="entry name" value="NaCa_Exmemb"/>
</dbReference>